<evidence type="ECO:0000313" key="3">
    <source>
        <dbReference type="Proteomes" id="UP000309984"/>
    </source>
</evidence>
<dbReference type="Proteomes" id="UP000309984">
    <property type="component" value="Unassembled WGS sequence"/>
</dbReference>
<dbReference type="GO" id="GO:0003677">
    <property type="term" value="F:DNA binding"/>
    <property type="evidence" value="ECO:0007669"/>
    <property type="project" value="InterPro"/>
</dbReference>
<dbReference type="EMBL" id="POTM01000060">
    <property type="protein sequence ID" value="TLH60991.1"/>
    <property type="molecule type" value="Genomic_DNA"/>
</dbReference>
<dbReference type="GO" id="GO:0006355">
    <property type="term" value="P:regulation of DNA-templated transcription"/>
    <property type="evidence" value="ECO:0007669"/>
    <property type="project" value="InterPro"/>
</dbReference>
<evidence type="ECO:0000259" key="1">
    <source>
        <dbReference type="SMART" id="SM00421"/>
    </source>
</evidence>
<keyword evidence="3" id="KW-1185">Reference proteome</keyword>
<reference evidence="2 3" key="1">
    <citation type="submission" date="2018-01" db="EMBL/GenBank/DDBJ databases">
        <title>Comparative genomics of Mycobacterium mucogenicum and Mycobacterium neoaurum clade members emphasizing tRNA and non-coding RNA.</title>
        <authorList>
            <person name="Behra P.R.K."/>
            <person name="Pettersson B.M.F."/>
            <person name="Das S."/>
            <person name="Dasgupta S."/>
            <person name="Kirsebom L.A."/>
        </authorList>
    </citation>
    <scope>NUCLEOTIDE SEQUENCE [LARGE SCALE GENOMIC DNA]</scope>
    <source>
        <strain evidence="2 3">DSM 45104</strain>
    </source>
</reference>
<dbReference type="Pfam" id="PF00196">
    <property type="entry name" value="GerE"/>
    <property type="match status" value="1"/>
</dbReference>
<evidence type="ECO:0000313" key="2">
    <source>
        <dbReference type="EMBL" id="TLH60991.1"/>
    </source>
</evidence>
<feature type="domain" description="HTH luxR-type" evidence="1">
    <location>
        <begin position="307"/>
        <end position="364"/>
    </location>
</feature>
<name>A0AA94UBH3_9MYCO</name>
<sequence length="369" mass="40378">MSAVVTVEDFSRVVSSIYDSAVQPEHWTATMAALHTMFEATGGAALVLADGVSRAPQSVTIPTDALAEYAEYYRHIDYLLEAVENGPVGYVHSCQGLAELQPKAEFRMDWMRPHRLDDGLFVRLTDGPEPATWLVATEKRSDPFDTAERVQLATALVPHFQRALRIQHDLSAASHQIRNISSAMDNVTRIGMAVVDCALSVRYLNTAAENIVRRHDGLTIHEGSFEFAHPPADATLRHGINAALGQTGSVRGGTSLLCPRPSGLRPYVIHVLPFQHVTAPLAESRALVLILDPEQHPQPDTEMLRRLYGLTTAEAAVAIRLIQGDGIKPIAESMCLSAGTVRTHVQHIFDKTGTHRQAELVRTLLAISL</sequence>
<proteinExistence type="predicted"/>
<protein>
    <submittedName>
        <fullName evidence="2">LuxR family transcriptional regulator</fullName>
    </submittedName>
</protein>
<dbReference type="InterPro" id="IPR016032">
    <property type="entry name" value="Sig_transdc_resp-reg_C-effctor"/>
</dbReference>
<accession>A0AA94UBH3</accession>
<dbReference type="InterPro" id="IPR000792">
    <property type="entry name" value="Tscrpt_reg_LuxR_C"/>
</dbReference>
<gene>
    <name evidence="2" type="ORF">C1S79_25710</name>
</gene>
<dbReference type="AlphaFoldDB" id="A0AA94UBH3"/>
<organism evidence="2 3">
    <name type="scientific">Mycolicibacterium phocaicum</name>
    <dbReference type="NCBI Taxonomy" id="319706"/>
    <lineage>
        <taxon>Bacteria</taxon>
        <taxon>Bacillati</taxon>
        <taxon>Actinomycetota</taxon>
        <taxon>Actinomycetes</taxon>
        <taxon>Mycobacteriales</taxon>
        <taxon>Mycobacteriaceae</taxon>
        <taxon>Mycolicibacterium</taxon>
    </lineage>
</organism>
<dbReference type="InterPro" id="IPR036388">
    <property type="entry name" value="WH-like_DNA-bd_sf"/>
</dbReference>
<dbReference type="SMART" id="SM00421">
    <property type="entry name" value="HTH_LUXR"/>
    <property type="match status" value="1"/>
</dbReference>
<dbReference type="Gene3D" id="1.10.10.10">
    <property type="entry name" value="Winged helix-like DNA-binding domain superfamily/Winged helix DNA-binding domain"/>
    <property type="match status" value="1"/>
</dbReference>
<dbReference type="SUPFAM" id="SSF46894">
    <property type="entry name" value="C-terminal effector domain of the bipartite response regulators"/>
    <property type="match status" value="1"/>
</dbReference>
<comment type="caution">
    <text evidence="2">The sequence shown here is derived from an EMBL/GenBank/DDBJ whole genome shotgun (WGS) entry which is preliminary data.</text>
</comment>